<feature type="domain" description="Oxidoreductase molybdopterin-binding" evidence="3">
    <location>
        <begin position="290"/>
        <end position="420"/>
    </location>
</feature>
<reference evidence="4 5" key="1">
    <citation type="submission" date="2018-05" db="EMBL/GenBank/DDBJ databases">
        <title>Amnibacterium sp. M8JJ-5, whole genome shotgun sequence.</title>
        <authorList>
            <person name="Tuo L."/>
        </authorList>
    </citation>
    <scope>NUCLEOTIDE SEQUENCE [LARGE SCALE GENOMIC DNA]</scope>
    <source>
        <strain evidence="4 5">M8JJ-5</strain>
    </source>
</reference>
<proteinExistence type="predicted"/>
<dbReference type="InterPro" id="IPR000572">
    <property type="entry name" value="OxRdtase_Mopterin-bd_dom"/>
</dbReference>
<dbReference type="PANTHER" id="PTHR43032:SF2">
    <property type="entry name" value="BLL0505 PROTEIN"/>
    <property type="match status" value="1"/>
</dbReference>
<evidence type="ECO:0000256" key="1">
    <source>
        <dbReference type="SAM" id="MobiDB-lite"/>
    </source>
</evidence>
<feature type="transmembrane region" description="Helical" evidence="2">
    <location>
        <begin position="110"/>
        <end position="129"/>
    </location>
</feature>
<dbReference type="Pfam" id="PF00174">
    <property type="entry name" value="Oxidored_molyb"/>
    <property type="match status" value="1"/>
</dbReference>
<dbReference type="AlphaFoldDB" id="A0A2V1HLC9"/>
<evidence type="ECO:0000259" key="3">
    <source>
        <dbReference type="Pfam" id="PF00174"/>
    </source>
</evidence>
<name>A0A2V1HLC9_9MICO</name>
<feature type="transmembrane region" description="Helical" evidence="2">
    <location>
        <begin position="67"/>
        <end position="89"/>
    </location>
</feature>
<feature type="region of interest" description="Disordered" evidence="1">
    <location>
        <begin position="182"/>
        <end position="203"/>
    </location>
</feature>
<dbReference type="EMBL" id="QEOP01000004">
    <property type="protein sequence ID" value="PVZ93456.1"/>
    <property type="molecule type" value="Genomic_DNA"/>
</dbReference>
<dbReference type="CDD" id="cd00321">
    <property type="entry name" value="SO_family_Moco"/>
    <property type="match status" value="1"/>
</dbReference>
<keyword evidence="2" id="KW-0472">Membrane</keyword>
<evidence type="ECO:0000256" key="2">
    <source>
        <dbReference type="SAM" id="Phobius"/>
    </source>
</evidence>
<dbReference type="Proteomes" id="UP000244893">
    <property type="component" value="Unassembled WGS sequence"/>
</dbReference>
<keyword evidence="2" id="KW-0812">Transmembrane</keyword>
<feature type="transmembrane region" description="Helical" evidence="2">
    <location>
        <begin position="24"/>
        <end position="47"/>
    </location>
</feature>
<evidence type="ECO:0000313" key="4">
    <source>
        <dbReference type="EMBL" id="PVZ93456.1"/>
    </source>
</evidence>
<dbReference type="InterPro" id="IPR036374">
    <property type="entry name" value="OxRdtase_Mopterin-bd_sf"/>
</dbReference>
<sequence>MRRLLFLARAGLVSPARTPRRAVVLGRLLGGAFLLCFATGLVSHFIQHPAAWMGFPNQPFWIYQLNQGVHVATGILCIPLILGKLWTVYPDLFSYPPVRSIGQLLERGSIAVFVGSSLLQLVIGVLNIFQFLPLPFYFLQVHYALSFVIIGSLAIHIGVKLPVISRHWRRGRPEGVLEAYLDDEDDTERSHRQDDRLDPTYASPTRGLTGRVMTFIDSTPPPPAKVSRRTVIAAVGLSAVTLVGTTVGQTLTPLDSVNFFGPRKKGDGPQGVPINRTSKQADVRTSALDPAWVLTVVGAADRRVLDLAALRAMPQTTVRLPIACVEGWSQMANWRGVRLAELIALVGESDVPVRLRSLEERGPYKTTTMDANFVSDPTTLVALELNGETLDLEHGYPARIIAPGRPGVLQTKWLSIVEVIR</sequence>
<accession>A0A2V1HLC9</accession>
<dbReference type="Gene3D" id="3.90.420.10">
    <property type="entry name" value="Oxidoreductase, molybdopterin-binding domain"/>
    <property type="match status" value="1"/>
</dbReference>
<dbReference type="SUPFAM" id="SSF56524">
    <property type="entry name" value="Oxidoreductase molybdopterin-binding domain"/>
    <property type="match status" value="1"/>
</dbReference>
<gene>
    <name evidence="4" type="ORF">DDQ50_15960</name>
</gene>
<dbReference type="RefSeq" id="WP_116757784.1">
    <property type="nucleotide sequence ID" value="NZ_JBHUEX010000001.1"/>
</dbReference>
<evidence type="ECO:0000313" key="5">
    <source>
        <dbReference type="Proteomes" id="UP000244893"/>
    </source>
</evidence>
<dbReference type="PANTHER" id="PTHR43032">
    <property type="entry name" value="PROTEIN-METHIONINE-SULFOXIDE REDUCTASE"/>
    <property type="match status" value="1"/>
</dbReference>
<feature type="transmembrane region" description="Helical" evidence="2">
    <location>
        <begin position="141"/>
        <end position="163"/>
    </location>
</feature>
<organism evidence="4 5">
    <name type="scientific">Amnibacterium flavum</name>
    <dbReference type="NCBI Taxonomy" id="2173173"/>
    <lineage>
        <taxon>Bacteria</taxon>
        <taxon>Bacillati</taxon>
        <taxon>Actinomycetota</taxon>
        <taxon>Actinomycetes</taxon>
        <taxon>Micrococcales</taxon>
        <taxon>Microbacteriaceae</taxon>
        <taxon>Amnibacterium</taxon>
    </lineage>
</organism>
<dbReference type="OrthoDB" id="5241952at2"/>
<keyword evidence="2" id="KW-1133">Transmembrane helix</keyword>
<comment type="caution">
    <text evidence="4">The sequence shown here is derived from an EMBL/GenBank/DDBJ whole genome shotgun (WGS) entry which is preliminary data.</text>
</comment>
<protein>
    <submittedName>
        <fullName evidence="4">Molybdopterin-binding protein</fullName>
    </submittedName>
</protein>
<keyword evidence="5" id="KW-1185">Reference proteome</keyword>
<feature type="compositionally biased region" description="Basic and acidic residues" evidence="1">
    <location>
        <begin position="188"/>
        <end position="198"/>
    </location>
</feature>